<dbReference type="SUPFAM" id="SSF56235">
    <property type="entry name" value="N-terminal nucleophile aminohydrolases (Ntn hydrolases)"/>
    <property type="match status" value="1"/>
</dbReference>
<evidence type="ECO:0000313" key="3">
    <source>
        <dbReference type="Proteomes" id="UP000001568"/>
    </source>
</evidence>
<reference evidence="2 3" key="1">
    <citation type="journal article" date="2007" name="Proc. Natl. Acad. Sci. U.S.A.">
        <title>The tiny eukaryote Ostreococcus provides genomic insights into the paradox of plankton speciation.</title>
        <authorList>
            <person name="Palenik B."/>
            <person name="Grimwood J."/>
            <person name="Aerts A."/>
            <person name="Rouze P."/>
            <person name="Salamov A."/>
            <person name="Putnam N."/>
            <person name="Dupont C."/>
            <person name="Jorgensen R."/>
            <person name="Derelle E."/>
            <person name="Rombauts S."/>
            <person name="Zhou K."/>
            <person name="Otillar R."/>
            <person name="Merchant S.S."/>
            <person name="Podell S."/>
            <person name="Gaasterland T."/>
            <person name="Napoli C."/>
            <person name="Gendler K."/>
            <person name="Manuell A."/>
            <person name="Tai V."/>
            <person name="Vallon O."/>
            <person name="Piganeau G."/>
            <person name="Jancek S."/>
            <person name="Heijde M."/>
            <person name="Jabbari K."/>
            <person name="Bowler C."/>
            <person name="Lohr M."/>
            <person name="Robbens S."/>
            <person name="Werner G."/>
            <person name="Dubchak I."/>
            <person name="Pazour G.J."/>
            <person name="Ren Q."/>
            <person name="Paulsen I."/>
            <person name="Delwiche C."/>
            <person name="Schmutz J."/>
            <person name="Rokhsar D."/>
            <person name="Van de Peer Y."/>
            <person name="Moreau H."/>
            <person name="Grigoriev I.V."/>
        </authorList>
    </citation>
    <scope>NUCLEOTIDE SEQUENCE [LARGE SCALE GENOMIC DNA]</scope>
    <source>
        <strain evidence="2 3">CCE9901</strain>
    </source>
</reference>
<dbReference type="InterPro" id="IPR017932">
    <property type="entry name" value="GATase_2_dom"/>
</dbReference>
<proteinExistence type="predicted"/>
<sequence>MKRDFGAAGFLAAAREANVHECEDSGMLAVFVGELENLEEMARDCDLPSDANPAHVVTQLRSTYGTHFLDELKGSWAFAMVHPQREAVFAAVDRDGTHTIYRGRGCEGGVIIMYAPRGSSFNPRQCAALDVFELTKVPAGSFISGNKHISPHRYVMTKSDQDLADTCNTFDDIQYGGGDGTGLNDFSKLKASLETPSAD</sequence>
<dbReference type="Gene3D" id="3.60.20.10">
    <property type="entry name" value="Glutamine Phosphoribosylpyrophosphate, subunit 1, domain 1"/>
    <property type="match status" value="1"/>
</dbReference>
<dbReference type="OrthoDB" id="496866at2759"/>
<dbReference type="InterPro" id="IPR029055">
    <property type="entry name" value="Ntn_hydrolases_N"/>
</dbReference>
<name>A4RR32_OSTLU</name>
<dbReference type="Pfam" id="PF13537">
    <property type="entry name" value="GATase_7"/>
    <property type="match status" value="1"/>
</dbReference>
<gene>
    <name evidence="2" type="ORF">OSTLU_28874</name>
</gene>
<keyword evidence="3" id="KW-1185">Reference proteome</keyword>
<evidence type="ECO:0000259" key="1">
    <source>
        <dbReference type="Pfam" id="PF13537"/>
    </source>
</evidence>
<feature type="domain" description="Glutamine amidotransferase type-2" evidence="1">
    <location>
        <begin position="23"/>
        <end position="105"/>
    </location>
</feature>
<evidence type="ECO:0000313" key="2">
    <source>
        <dbReference type="EMBL" id="ABO93791.1"/>
    </source>
</evidence>
<dbReference type="OMA" id="KARTHEC"/>
<dbReference type="Proteomes" id="UP000001568">
    <property type="component" value="Chromosome 1"/>
</dbReference>
<dbReference type="GeneID" id="4999770"/>
<dbReference type="KEGG" id="olu:OSTLU_28874"/>
<dbReference type="RefSeq" id="XP_001415499.1">
    <property type="nucleotide sequence ID" value="XM_001415462.1"/>
</dbReference>
<dbReference type="AlphaFoldDB" id="A4RR32"/>
<organism evidence="2 3">
    <name type="scientific">Ostreococcus lucimarinus (strain CCE9901)</name>
    <dbReference type="NCBI Taxonomy" id="436017"/>
    <lineage>
        <taxon>Eukaryota</taxon>
        <taxon>Viridiplantae</taxon>
        <taxon>Chlorophyta</taxon>
        <taxon>Mamiellophyceae</taxon>
        <taxon>Mamiellales</taxon>
        <taxon>Bathycoccaceae</taxon>
        <taxon>Ostreococcus</taxon>
    </lineage>
</organism>
<accession>A4RR32</accession>
<dbReference type="HOGENOM" id="CLU_101932_0_0_1"/>
<dbReference type="EMBL" id="CP000581">
    <property type="protein sequence ID" value="ABO93791.1"/>
    <property type="molecule type" value="Genomic_DNA"/>
</dbReference>
<dbReference type="Gramene" id="ABO93791">
    <property type="protein sequence ID" value="ABO93791"/>
    <property type="gene ID" value="OSTLU_28874"/>
</dbReference>
<protein>
    <recommendedName>
        <fullName evidence="1">Glutamine amidotransferase type-2 domain-containing protein</fullName>
    </recommendedName>
</protein>